<dbReference type="InterPro" id="IPR025586">
    <property type="entry name" value="PcfJ"/>
</dbReference>
<dbReference type="KEGG" id="haei:MUN82_04585"/>
<keyword evidence="2" id="KW-1185">Reference proteome</keyword>
<name>A0A8T9SX14_9BACT</name>
<accession>A0A8T9SX14</accession>
<reference evidence="1 2" key="1">
    <citation type="submission" date="2022-04" db="EMBL/GenBank/DDBJ databases">
        <title>Hymenobacter sp. isolated from the air.</title>
        <authorList>
            <person name="Won M."/>
            <person name="Lee C.-M."/>
            <person name="Woen H.-Y."/>
            <person name="Kwon S.-W."/>
        </authorList>
    </citation>
    <scope>NUCLEOTIDE SEQUENCE [LARGE SCALE GENOMIC DNA]</scope>
    <source>
        <strain evidence="2">5413 J-13</strain>
    </source>
</reference>
<dbReference type="Pfam" id="PF14284">
    <property type="entry name" value="PcfJ"/>
    <property type="match status" value="1"/>
</dbReference>
<dbReference type="EMBL" id="CP095053">
    <property type="protein sequence ID" value="UOR06375.1"/>
    <property type="molecule type" value="Genomic_DNA"/>
</dbReference>
<gene>
    <name evidence="1" type="ORF">MUN82_04585</name>
</gene>
<dbReference type="Proteomes" id="UP000829925">
    <property type="component" value="Chromosome"/>
</dbReference>
<proteinExistence type="predicted"/>
<sequence length="438" mass="49892">MANRYKPLSHEAWQAEQAVIILAASRRLDWRRWPAARQVGYLCSFTGSLPVVEAHLGTGSVLAEFYRNCLHNRSYSEQQRCRKVLLALAYKRSELLWRPELSAALAALVQVYPQRCRELADWQPRSRNPFRQLESLVRHLFDQYGDLPTWVLNAWTANRLHDGINIADLTTHLGRGGALRTFHKLPVPLTRKLEHHLRQAPAGYTFLEALLYAQLAARNQLAWLGPVLDSRLGRRLSRDDEFYLRVVDFFAAAPMVDPNQFGPVCDWIHQKRRVGIGDEPAQPGFSLKGRSMAGVLAHTAKWHRQLVRARNNPDSRHPQETFASTWELLPVPNFTGGDKGQVRITQLGSYWELVEEGGALHHCVSSYLNSCQRGRCGIFSLTLNGVRTLTLEVLANRTIIQARGKYNRRLTDTEYVWVTRWAAEARLLVPKHLFAAAG</sequence>
<organism evidence="1 2">
    <name type="scientific">Hymenobacter aerilatus</name>
    <dbReference type="NCBI Taxonomy" id="2932251"/>
    <lineage>
        <taxon>Bacteria</taxon>
        <taxon>Pseudomonadati</taxon>
        <taxon>Bacteroidota</taxon>
        <taxon>Cytophagia</taxon>
        <taxon>Cytophagales</taxon>
        <taxon>Hymenobacteraceae</taxon>
        <taxon>Hymenobacter</taxon>
    </lineage>
</organism>
<dbReference type="RefSeq" id="WP_245095335.1">
    <property type="nucleotide sequence ID" value="NZ_CP095053.1"/>
</dbReference>
<protein>
    <submittedName>
        <fullName evidence="1">PcfJ domain-containing protein</fullName>
    </submittedName>
</protein>
<evidence type="ECO:0000313" key="1">
    <source>
        <dbReference type="EMBL" id="UOR06375.1"/>
    </source>
</evidence>
<evidence type="ECO:0000313" key="2">
    <source>
        <dbReference type="Proteomes" id="UP000829925"/>
    </source>
</evidence>
<dbReference type="AlphaFoldDB" id="A0A8T9SX14"/>